<keyword evidence="2" id="KW-1185">Reference proteome</keyword>
<protein>
    <recommendedName>
        <fullName evidence="3">F-box domain-containing protein</fullName>
    </recommendedName>
</protein>
<sequence length="409" mass="47418">MANNGHLPTGIRPQNAREEVQRLREVEELFEWQIGENGPVHRPSRSDFDLETAINNNSVLYQLPVELAMIVGNHLNNVDRLNFLMSSKYIGRKMRLLIPENKPMSAHDMLVYTKHRLRDAYNLASQLELFGRYFDDARACGGCQETHPHTDFSEQELEKPPSERRCLGLTGSIYICDHVKLRWEDLPGRMNRQQKYLECQHADHLWSSERGGIQRPVGSGFPFTTCPYSSQLAWQYKVLLPNDGQDSRTMREWSTLFNEQDFCICPHFNLLDLTQALQKKYEKDCRRNMTHYYGNVPPDARIAAGRRENDTILLCPRRNQRSGQDGCSVSTSLIQYGHIQTAQHPGPYVQITKHLRIPKFCNSPDWRHHLVFTDPLETFPRNKPRGVTGVWVLFGFEVLQLLVFVRDIV</sequence>
<reference evidence="1 2" key="1">
    <citation type="submission" date="2024-04" db="EMBL/GenBank/DDBJ databases">
        <title>Phyllosticta paracitricarpa is synonymous to the EU quarantine fungus P. citricarpa based on phylogenomic analyses.</title>
        <authorList>
            <consortium name="Lawrence Berkeley National Laboratory"/>
            <person name="Van Ingen-Buijs V.A."/>
            <person name="Van Westerhoven A.C."/>
            <person name="Haridas S."/>
            <person name="Skiadas P."/>
            <person name="Martin F."/>
            <person name="Groenewald J.Z."/>
            <person name="Crous P.W."/>
            <person name="Seidl M.F."/>
        </authorList>
    </citation>
    <scope>NUCLEOTIDE SEQUENCE [LARGE SCALE GENOMIC DNA]</scope>
    <source>
        <strain evidence="1 2">CBS 123374</strain>
    </source>
</reference>
<name>A0ABR1YPW6_9PEZI</name>
<gene>
    <name evidence="1" type="ORF">HDK90DRAFT_465832</name>
</gene>
<dbReference type="Proteomes" id="UP001492380">
    <property type="component" value="Unassembled WGS sequence"/>
</dbReference>
<accession>A0ABR1YPW6</accession>
<dbReference type="EMBL" id="JBBWRZ010000005">
    <property type="protein sequence ID" value="KAK8235482.1"/>
    <property type="molecule type" value="Genomic_DNA"/>
</dbReference>
<organism evidence="1 2">
    <name type="scientific">Phyllosticta capitalensis</name>
    <dbReference type="NCBI Taxonomy" id="121624"/>
    <lineage>
        <taxon>Eukaryota</taxon>
        <taxon>Fungi</taxon>
        <taxon>Dikarya</taxon>
        <taxon>Ascomycota</taxon>
        <taxon>Pezizomycotina</taxon>
        <taxon>Dothideomycetes</taxon>
        <taxon>Dothideomycetes incertae sedis</taxon>
        <taxon>Botryosphaeriales</taxon>
        <taxon>Phyllostictaceae</taxon>
        <taxon>Phyllosticta</taxon>
    </lineage>
</organism>
<evidence type="ECO:0000313" key="1">
    <source>
        <dbReference type="EMBL" id="KAK8235482.1"/>
    </source>
</evidence>
<comment type="caution">
    <text evidence="1">The sequence shown here is derived from an EMBL/GenBank/DDBJ whole genome shotgun (WGS) entry which is preliminary data.</text>
</comment>
<evidence type="ECO:0008006" key="3">
    <source>
        <dbReference type="Google" id="ProtNLM"/>
    </source>
</evidence>
<evidence type="ECO:0000313" key="2">
    <source>
        <dbReference type="Proteomes" id="UP001492380"/>
    </source>
</evidence>
<proteinExistence type="predicted"/>